<gene>
    <name evidence="1" type="ORF">H5410_028605</name>
</gene>
<evidence type="ECO:0000313" key="2">
    <source>
        <dbReference type="Proteomes" id="UP000824120"/>
    </source>
</evidence>
<organism evidence="1 2">
    <name type="scientific">Solanum commersonii</name>
    <name type="common">Commerson's wild potato</name>
    <name type="synonym">Commerson's nightshade</name>
    <dbReference type="NCBI Taxonomy" id="4109"/>
    <lineage>
        <taxon>Eukaryota</taxon>
        <taxon>Viridiplantae</taxon>
        <taxon>Streptophyta</taxon>
        <taxon>Embryophyta</taxon>
        <taxon>Tracheophyta</taxon>
        <taxon>Spermatophyta</taxon>
        <taxon>Magnoliopsida</taxon>
        <taxon>eudicotyledons</taxon>
        <taxon>Gunneridae</taxon>
        <taxon>Pentapetalae</taxon>
        <taxon>asterids</taxon>
        <taxon>lamiids</taxon>
        <taxon>Solanales</taxon>
        <taxon>Solanaceae</taxon>
        <taxon>Solanoideae</taxon>
        <taxon>Solaneae</taxon>
        <taxon>Solanum</taxon>
    </lineage>
</organism>
<evidence type="ECO:0000313" key="1">
    <source>
        <dbReference type="EMBL" id="KAG5607113.1"/>
    </source>
</evidence>
<accession>A0A9J5Z2K7</accession>
<reference evidence="1 2" key="1">
    <citation type="submission" date="2020-09" db="EMBL/GenBank/DDBJ databases">
        <title>De no assembly of potato wild relative species, Solanum commersonii.</title>
        <authorList>
            <person name="Cho K."/>
        </authorList>
    </citation>
    <scope>NUCLEOTIDE SEQUENCE [LARGE SCALE GENOMIC DNA]</scope>
    <source>
        <strain evidence="1">LZ3.2</strain>
        <tissue evidence="1">Leaf</tissue>
    </source>
</reference>
<keyword evidence="2" id="KW-1185">Reference proteome</keyword>
<protein>
    <submittedName>
        <fullName evidence="1">Uncharacterized protein</fullName>
    </submittedName>
</protein>
<name>A0A9J5Z2K7_SOLCO</name>
<comment type="caution">
    <text evidence="1">The sequence shown here is derived from an EMBL/GenBank/DDBJ whole genome shotgun (WGS) entry which is preliminary data.</text>
</comment>
<dbReference type="AlphaFoldDB" id="A0A9J5Z2K7"/>
<sequence length="89" mass="10421">MNRDEPVPVYRYQIMIPFHFVYRFNVSRPVPNTIRPKRTGMIPERIGTVPSHKISMSTPSSFTSNIIPLLIISHHHHQQQLITTTNHYT</sequence>
<dbReference type="EMBL" id="JACXVP010000005">
    <property type="protein sequence ID" value="KAG5607113.1"/>
    <property type="molecule type" value="Genomic_DNA"/>
</dbReference>
<dbReference type="Proteomes" id="UP000824120">
    <property type="component" value="Chromosome 5"/>
</dbReference>
<proteinExistence type="predicted"/>